<dbReference type="EMBL" id="JASNWA010000009">
    <property type="protein sequence ID" value="KAK3169848.1"/>
    <property type="molecule type" value="Genomic_DNA"/>
</dbReference>
<organism evidence="2 3">
    <name type="scientific">Lepraria neglecta</name>
    <dbReference type="NCBI Taxonomy" id="209136"/>
    <lineage>
        <taxon>Eukaryota</taxon>
        <taxon>Fungi</taxon>
        <taxon>Dikarya</taxon>
        <taxon>Ascomycota</taxon>
        <taxon>Pezizomycotina</taxon>
        <taxon>Lecanoromycetes</taxon>
        <taxon>OSLEUM clade</taxon>
        <taxon>Lecanoromycetidae</taxon>
        <taxon>Lecanorales</taxon>
        <taxon>Lecanorineae</taxon>
        <taxon>Stereocaulaceae</taxon>
        <taxon>Lepraria</taxon>
    </lineage>
</organism>
<gene>
    <name evidence="2" type="ORF">OEA41_009232</name>
</gene>
<dbReference type="Proteomes" id="UP001276659">
    <property type="component" value="Unassembled WGS sequence"/>
</dbReference>
<feature type="compositionally biased region" description="Polar residues" evidence="1">
    <location>
        <begin position="70"/>
        <end position="85"/>
    </location>
</feature>
<evidence type="ECO:0000313" key="2">
    <source>
        <dbReference type="EMBL" id="KAK3169848.1"/>
    </source>
</evidence>
<evidence type="ECO:0000256" key="1">
    <source>
        <dbReference type="SAM" id="MobiDB-lite"/>
    </source>
</evidence>
<keyword evidence="3" id="KW-1185">Reference proteome</keyword>
<dbReference type="AlphaFoldDB" id="A0AAD9Z380"/>
<feature type="compositionally biased region" description="Basic residues" evidence="1">
    <location>
        <begin position="90"/>
        <end position="100"/>
    </location>
</feature>
<name>A0AAD9Z380_9LECA</name>
<proteinExistence type="predicted"/>
<comment type="caution">
    <text evidence="2">The sequence shown here is derived from an EMBL/GenBank/DDBJ whole genome shotgun (WGS) entry which is preliminary data.</text>
</comment>
<sequence>MKRPDPEDVEALSDDEQLYRETVENAYAGLPESIIISSALEIVPPPDHIELPKSSPAFKPVQATPVFSFNTTPTPLSYPTGGSNTSASIKAKKSKKDIKA</sequence>
<protein>
    <submittedName>
        <fullName evidence="2">Uncharacterized protein</fullName>
    </submittedName>
</protein>
<reference evidence="2" key="1">
    <citation type="submission" date="2022-11" db="EMBL/GenBank/DDBJ databases">
        <title>Chromosomal genome sequence assembly and mating type (MAT) locus characterization of the leprose asexual lichenized fungus Lepraria neglecta (Nyl.) Erichsen.</title>
        <authorList>
            <person name="Allen J.L."/>
            <person name="Pfeffer B."/>
        </authorList>
    </citation>
    <scope>NUCLEOTIDE SEQUENCE</scope>
    <source>
        <strain evidence="2">Allen 5258</strain>
    </source>
</reference>
<accession>A0AAD9Z380</accession>
<feature type="region of interest" description="Disordered" evidence="1">
    <location>
        <begin position="70"/>
        <end position="100"/>
    </location>
</feature>
<evidence type="ECO:0000313" key="3">
    <source>
        <dbReference type="Proteomes" id="UP001276659"/>
    </source>
</evidence>